<dbReference type="EMBL" id="JBBPBM010000023">
    <property type="protein sequence ID" value="KAK8546620.1"/>
    <property type="molecule type" value="Genomic_DNA"/>
</dbReference>
<protein>
    <submittedName>
        <fullName evidence="1">Uncharacterized protein</fullName>
    </submittedName>
</protein>
<organism evidence="1 2">
    <name type="scientific">Hibiscus sabdariffa</name>
    <name type="common">roselle</name>
    <dbReference type="NCBI Taxonomy" id="183260"/>
    <lineage>
        <taxon>Eukaryota</taxon>
        <taxon>Viridiplantae</taxon>
        <taxon>Streptophyta</taxon>
        <taxon>Embryophyta</taxon>
        <taxon>Tracheophyta</taxon>
        <taxon>Spermatophyta</taxon>
        <taxon>Magnoliopsida</taxon>
        <taxon>eudicotyledons</taxon>
        <taxon>Gunneridae</taxon>
        <taxon>Pentapetalae</taxon>
        <taxon>rosids</taxon>
        <taxon>malvids</taxon>
        <taxon>Malvales</taxon>
        <taxon>Malvaceae</taxon>
        <taxon>Malvoideae</taxon>
        <taxon>Hibiscus</taxon>
    </lineage>
</organism>
<keyword evidence="2" id="KW-1185">Reference proteome</keyword>
<proteinExistence type="predicted"/>
<reference evidence="1 2" key="1">
    <citation type="journal article" date="2024" name="G3 (Bethesda)">
        <title>Genome assembly of Hibiscus sabdariffa L. provides insights into metabolisms of medicinal natural products.</title>
        <authorList>
            <person name="Kim T."/>
        </authorList>
    </citation>
    <scope>NUCLEOTIDE SEQUENCE [LARGE SCALE GENOMIC DNA]</scope>
    <source>
        <strain evidence="1">TK-2024</strain>
        <tissue evidence="1">Old leaves</tissue>
    </source>
</reference>
<comment type="caution">
    <text evidence="1">The sequence shown here is derived from an EMBL/GenBank/DDBJ whole genome shotgun (WGS) entry which is preliminary data.</text>
</comment>
<sequence>MSTTNMFIVKELVKELEDTIVLDYLGDMAHELQQDLLESWVETVDIVDRANDGINMGMNIEEMEQVEAWILNKSNGTHIVIDMQKMPCLIKRRIRK</sequence>
<evidence type="ECO:0000313" key="2">
    <source>
        <dbReference type="Proteomes" id="UP001472677"/>
    </source>
</evidence>
<accession>A0ABR2DV54</accession>
<evidence type="ECO:0000313" key="1">
    <source>
        <dbReference type="EMBL" id="KAK8546620.1"/>
    </source>
</evidence>
<dbReference type="Proteomes" id="UP001472677">
    <property type="component" value="Unassembled WGS sequence"/>
</dbReference>
<name>A0ABR2DV54_9ROSI</name>
<gene>
    <name evidence="1" type="ORF">V6N12_027396</name>
</gene>